<feature type="region of interest" description="Disordered" evidence="4">
    <location>
        <begin position="233"/>
        <end position="293"/>
    </location>
</feature>
<keyword evidence="3" id="KW-0862">Zinc</keyword>
<evidence type="ECO:0000313" key="7">
    <source>
        <dbReference type="Proteomes" id="UP000242814"/>
    </source>
</evidence>
<dbReference type="GO" id="GO:0003723">
    <property type="term" value="F:RNA binding"/>
    <property type="evidence" value="ECO:0007669"/>
    <property type="project" value="TreeGrafter"/>
</dbReference>
<name>A0A1D2JM61_PARBR</name>
<feature type="compositionally biased region" description="Basic and acidic residues" evidence="4">
    <location>
        <begin position="233"/>
        <end position="252"/>
    </location>
</feature>
<dbReference type="InterPro" id="IPR003604">
    <property type="entry name" value="Matrin/U1-like-C_Znf_C2H2"/>
</dbReference>
<evidence type="ECO:0000256" key="1">
    <source>
        <dbReference type="ARBA" id="ARBA00022723"/>
    </source>
</evidence>
<evidence type="ECO:0000256" key="4">
    <source>
        <dbReference type="SAM" id="MobiDB-lite"/>
    </source>
</evidence>
<dbReference type="VEuPathDB" id="FungiDB:PADG_01781"/>
<dbReference type="InterPro" id="IPR036236">
    <property type="entry name" value="Znf_C2H2_sf"/>
</dbReference>
<dbReference type="SUPFAM" id="SSF57667">
    <property type="entry name" value="beta-beta-alpha zinc fingers"/>
    <property type="match status" value="1"/>
</dbReference>
<evidence type="ECO:0000256" key="2">
    <source>
        <dbReference type="ARBA" id="ARBA00022771"/>
    </source>
</evidence>
<dbReference type="AlphaFoldDB" id="A0A1D2JM61"/>
<proteinExistence type="predicted"/>
<dbReference type="GO" id="GO:0000398">
    <property type="term" value="P:mRNA splicing, via spliceosome"/>
    <property type="evidence" value="ECO:0007669"/>
    <property type="project" value="InterPro"/>
</dbReference>
<sequence length="312" mass="35253">MAEYWKSTPKFWCKHCKIYVRDTSFERTQHEATGKHQGNLKRFLRDIHRNSEREERERQRAKNEIARLDRIVSGSKQGGDQQQPPWKRGVGTGVNSTATGTGTGNSTASRSVMAAQRKEQLAQLVELGVAIPEEFRKDMALAGDWEVVEEVPVEKKDAEVDERAALNVGVRKRKFEGQEEEEVAGETVVRQWWGSTTRRFPGADEKDDLDALLEKTAELKRRKREAEIKVEAKDEEGLGEEGVVKRESENADHGSFFQVKKEEIVDGSTGVKVEEEKDGQDVSKSIPEAAKDASEEVVPAVVFKKRKPKHAR</sequence>
<feature type="domain" description="U1-type" evidence="5">
    <location>
        <begin position="8"/>
        <end position="43"/>
    </location>
</feature>
<keyword evidence="1" id="KW-0479">Metal-binding</keyword>
<dbReference type="InterPro" id="IPR013085">
    <property type="entry name" value="U1-CZ_Znf_C2H2"/>
</dbReference>
<accession>A0A1D2JM61</accession>
<gene>
    <name evidence="6" type="ORF">ACO22_01259</name>
</gene>
<dbReference type="PANTHER" id="PTHR13173">
    <property type="entry name" value="WW DOMAIN BINDING PROTEIN 4"/>
    <property type="match status" value="1"/>
</dbReference>
<dbReference type="VEuPathDB" id="FungiDB:PABG_03227"/>
<dbReference type="GO" id="GO:0008270">
    <property type="term" value="F:zinc ion binding"/>
    <property type="evidence" value="ECO:0007669"/>
    <property type="project" value="UniProtKB-KW"/>
</dbReference>
<keyword evidence="2" id="KW-0863">Zinc-finger</keyword>
<feature type="region of interest" description="Disordered" evidence="4">
    <location>
        <begin position="68"/>
        <end position="107"/>
    </location>
</feature>
<protein>
    <recommendedName>
        <fullName evidence="5">U1-type domain-containing protein</fullName>
    </recommendedName>
</protein>
<reference evidence="6 7" key="1">
    <citation type="submission" date="2016-06" db="EMBL/GenBank/DDBJ databases">
        <authorList>
            <person name="Kjaerup R.B."/>
            <person name="Dalgaard T.S."/>
            <person name="Juul-Madsen H.R."/>
        </authorList>
    </citation>
    <scope>NUCLEOTIDE SEQUENCE [LARGE SCALE GENOMIC DNA]</scope>
    <source>
        <strain evidence="6 7">Pb300</strain>
    </source>
</reference>
<dbReference type="PANTHER" id="PTHR13173:SF10">
    <property type="entry name" value="WW DOMAIN-BINDING PROTEIN 4"/>
    <property type="match status" value="1"/>
</dbReference>
<feature type="compositionally biased region" description="Basic and acidic residues" evidence="4">
    <location>
        <begin position="272"/>
        <end position="281"/>
    </location>
</feature>
<evidence type="ECO:0000256" key="3">
    <source>
        <dbReference type="ARBA" id="ARBA00022833"/>
    </source>
</evidence>
<evidence type="ECO:0000313" key="6">
    <source>
        <dbReference type="EMBL" id="ODH42106.1"/>
    </source>
</evidence>
<feature type="compositionally biased region" description="Polar residues" evidence="4">
    <location>
        <begin position="74"/>
        <end position="84"/>
    </location>
</feature>
<feature type="compositionally biased region" description="Low complexity" evidence="4">
    <location>
        <begin position="93"/>
        <end position="107"/>
    </location>
</feature>
<dbReference type="Pfam" id="PF06220">
    <property type="entry name" value="zf-U1"/>
    <property type="match status" value="1"/>
</dbReference>
<comment type="caution">
    <text evidence="6">The sequence shown here is derived from an EMBL/GenBank/DDBJ whole genome shotgun (WGS) entry which is preliminary data.</text>
</comment>
<dbReference type="GO" id="GO:0071011">
    <property type="term" value="C:precatalytic spliceosome"/>
    <property type="evidence" value="ECO:0007669"/>
    <property type="project" value="TreeGrafter"/>
</dbReference>
<dbReference type="Proteomes" id="UP000242814">
    <property type="component" value="Unassembled WGS sequence"/>
</dbReference>
<dbReference type="Gene3D" id="3.30.160.60">
    <property type="entry name" value="Classic Zinc Finger"/>
    <property type="match status" value="1"/>
</dbReference>
<evidence type="ECO:0000259" key="5">
    <source>
        <dbReference type="SMART" id="SM00451"/>
    </source>
</evidence>
<organism evidence="6 7">
    <name type="scientific">Paracoccidioides brasiliensis</name>
    <dbReference type="NCBI Taxonomy" id="121759"/>
    <lineage>
        <taxon>Eukaryota</taxon>
        <taxon>Fungi</taxon>
        <taxon>Dikarya</taxon>
        <taxon>Ascomycota</taxon>
        <taxon>Pezizomycotina</taxon>
        <taxon>Eurotiomycetes</taxon>
        <taxon>Eurotiomycetidae</taxon>
        <taxon>Onygenales</taxon>
        <taxon>Ajellomycetaceae</taxon>
        <taxon>Paracoccidioides</taxon>
    </lineage>
</organism>
<dbReference type="InterPro" id="IPR040023">
    <property type="entry name" value="WBP4"/>
</dbReference>
<dbReference type="SMART" id="SM00451">
    <property type="entry name" value="ZnF_U1"/>
    <property type="match status" value="1"/>
</dbReference>
<dbReference type="EMBL" id="LZYO01000029">
    <property type="protein sequence ID" value="ODH42106.1"/>
    <property type="molecule type" value="Genomic_DNA"/>
</dbReference>